<keyword evidence="3" id="KW-1185">Reference proteome</keyword>
<comment type="caution">
    <text evidence="2">The sequence shown here is derived from an EMBL/GenBank/DDBJ whole genome shotgun (WGS) entry which is preliminary data.</text>
</comment>
<evidence type="ECO:0000313" key="3">
    <source>
        <dbReference type="Proteomes" id="UP000284706"/>
    </source>
</evidence>
<dbReference type="InParanoid" id="A0A409W521"/>
<feature type="transmembrane region" description="Helical" evidence="1">
    <location>
        <begin position="718"/>
        <end position="737"/>
    </location>
</feature>
<evidence type="ECO:0000313" key="2">
    <source>
        <dbReference type="EMBL" id="PPQ73568.1"/>
    </source>
</evidence>
<name>A0A409W521_9AGAR</name>
<dbReference type="OrthoDB" id="10526845at2759"/>
<dbReference type="AlphaFoldDB" id="A0A409W521"/>
<feature type="transmembrane region" description="Helical" evidence="1">
    <location>
        <begin position="900"/>
        <end position="921"/>
    </location>
</feature>
<accession>A0A409W521</accession>
<dbReference type="Proteomes" id="UP000284706">
    <property type="component" value="Unassembled WGS sequence"/>
</dbReference>
<organism evidence="2 3">
    <name type="scientific">Gymnopilus dilepis</name>
    <dbReference type="NCBI Taxonomy" id="231916"/>
    <lineage>
        <taxon>Eukaryota</taxon>
        <taxon>Fungi</taxon>
        <taxon>Dikarya</taxon>
        <taxon>Basidiomycota</taxon>
        <taxon>Agaricomycotina</taxon>
        <taxon>Agaricomycetes</taxon>
        <taxon>Agaricomycetidae</taxon>
        <taxon>Agaricales</taxon>
        <taxon>Agaricineae</taxon>
        <taxon>Hymenogastraceae</taxon>
        <taxon>Gymnopilus</taxon>
    </lineage>
</organism>
<feature type="transmembrane region" description="Helical" evidence="1">
    <location>
        <begin position="866"/>
        <end position="888"/>
    </location>
</feature>
<dbReference type="EMBL" id="NHYE01005397">
    <property type="protein sequence ID" value="PPQ73568.1"/>
    <property type="molecule type" value="Genomic_DNA"/>
</dbReference>
<sequence length="945" mass="103403">MSLPKYDCAEYPSSKLDPNRLSPLDSNHHYILSVYDQDVVPVDDFSFGSYDQSGWVTVGLAHFESSDHSFHIADHKISAVDWNEALHSLSWSDAHYGGSRAPVGSLRFSDDLSSFLGIVATNDGKKRTISGMKITGYHTRRAPKGGASFESYDLFYGAVKYTGGAPELEQLCQIWDPDNYDDDEEHGFRFDVSTEARFEGGIGSNFVKKRGTGEYAYVSFNIAFNGDLKSFSGTFSEDNEEKVFTWTGTSFDIPANVRKLIEDRLKSKSAALPSSVQPIASLAIQADAPTQPSFAVDSYLPAAVPNDPPAYSPGNFAMSLAVTQPGMSELKLWQVTSIKVQKDDKTGELVATDIVQAYVGKISNDFFMASLDASVKKKFQFVDPYLDAEEKAIMNKYADFNKAASIPFFAQALRSSTVATPDQKNQINEDKLKAWFTAMSSLKAPEGGKPDPVIEAGLKRDDNLKKLQDAYSAQMDDLYKLYYKRKVADFDQYCPDEATAKEWFDRLKDYIESPPFQAQWASLNASIDYKNGSREIMEASVKLSILESIGYPKRELKELQAPDIVKGLAAQAAMASFTTSVKYDPTLEKQLKDLIEEIGSSTQEEIAEKYKDLLEAYQGLQELLTAYGGTRAFSDWFLKVMRHYGGGGKEGFNTLLQLAGDQIKNIWNKFAKGKSRADIIAEFGKEIVDLAEEPMKDSGKWKKVQAAWGKFKGGVKTVFAHLALAATTAALIAVAAGKWGAIDTGVRIYLGLEAFSYALKGLKLFASTALGKLIKTRLLDNKAFLQRVGEWFSKDGLPKDIPATSILSKVIGKNIKVFLQRLGAVLAVAMVVVCAFDFKNALKPPALIIDLAPQASGKPMDIAESAIYLVLAIIDVAVVATGIIANLAGASAVAACAGPIGLAFAVVGLIVAIVFFIIKLVNPEPPPDPVQDFIDDELKKAGFKK</sequence>
<gene>
    <name evidence="2" type="ORF">CVT26_010369</name>
</gene>
<reference evidence="2 3" key="1">
    <citation type="journal article" date="2018" name="Evol. Lett.">
        <title>Horizontal gene cluster transfer increased hallucinogenic mushroom diversity.</title>
        <authorList>
            <person name="Reynolds H.T."/>
            <person name="Vijayakumar V."/>
            <person name="Gluck-Thaler E."/>
            <person name="Korotkin H.B."/>
            <person name="Matheny P.B."/>
            <person name="Slot J.C."/>
        </authorList>
    </citation>
    <scope>NUCLEOTIDE SEQUENCE [LARGE SCALE GENOMIC DNA]</scope>
    <source>
        <strain evidence="2 3">SRW20</strain>
    </source>
</reference>
<keyword evidence="1" id="KW-0472">Membrane</keyword>
<keyword evidence="1" id="KW-1133">Transmembrane helix</keyword>
<protein>
    <submittedName>
        <fullName evidence="2">Uncharacterized protein</fullName>
    </submittedName>
</protein>
<keyword evidence="1" id="KW-0812">Transmembrane</keyword>
<proteinExistence type="predicted"/>
<evidence type="ECO:0000256" key="1">
    <source>
        <dbReference type="SAM" id="Phobius"/>
    </source>
</evidence>
<feature type="transmembrane region" description="Helical" evidence="1">
    <location>
        <begin position="818"/>
        <end position="838"/>
    </location>
</feature>